<evidence type="ECO:0000256" key="2">
    <source>
        <dbReference type="ARBA" id="ARBA00022679"/>
    </source>
</evidence>
<keyword evidence="1" id="KW-0963">Cytoplasm</keyword>
<dbReference type="GO" id="GO:0016779">
    <property type="term" value="F:nucleotidyltransferase activity"/>
    <property type="evidence" value="ECO:0007669"/>
    <property type="project" value="UniProtKB-KW"/>
</dbReference>
<dbReference type="AlphaFoldDB" id="A0A6G3ZTV4"/>
<keyword evidence="7" id="KW-0501">Molybdenum cofactor biosynthesis</keyword>
<evidence type="ECO:0000256" key="6">
    <source>
        <dbReference type="ARBA" id="ARBA00023134"/>
    </source>
</evidence>
<dbReference type="SUPFAM" id="SSF53448">
    <property type="entry name" value="Nucleotide-diphospho-sugar transferases"/>
    <property type="match status" value="1"/>
</dbReference>
<feature type="domain" description="MobA-like NTP transferase" evidence="8">
    <location>
        <begin position="4"/>
        <end position="157"/>
    </location>
</feature>
<evidence type="ECO:0000259" key="8">
    <source>
        <dbReference type="Pfam" id="PF12804"/>
    </source>
</evidence>
<dbReference type="PANTHER" id="PTHR19136">
    <property type="entry name" value="MOLYBDENUM COFACTOR GUANYLYLTRANSFERASE"/>
    <property type="match status" value="1"/>
</dbReference>
<keyword evidence="2 9" id="KW-0808">Transferase</keyword>
<dbReference type="InterPro" id="IPR013482">
    <property type="entry name" value="Molybde_CF_guanTrfase"/>
</dbReference>
<dbReference type="GO" id="GO:0046872">
    <property type="term" value="F:metal ion binding"/>
    <property type="evidence" value="ECO:0007669"/>
    <property type="project" value="UniProtKB-KW"/>
</dbReference>
<comment type="caution">
    <text evidence="9">The sequence shown here is derived from an EMBL/GenBank/DDBJ whole genome shotgun (WGS) entry which is preliminary data.</text>
</comment>
<evidence type="ECO:0000256" key="1">
    <source>
        <dbReference type="ARBA" id="ARBA00022490"/>
    </source>
</evidence>
<proteinExistence type="predicted"/>
<dbReference type="PANTHER" id="PTHR19136:SF81">
    <property type="entry name" value="MOLYBDENUM COFACTOR GUANYLYLTRANSFERASE"/>
    <property type="match status" value="1"/>
</dbReference>
<dbReference type="GO" id="GO:0006777">
    <property type="term" value="P:Mo-molybdopterin cofactor biosynthetic process"/>
    <property type="evidence" value="ECO:0007669"/>
    <property type="project" value="UniProtKB-KW"/>
</dbReference>
<dbReference type="CDD" id="cd02503">
    <property type="entry name" value="MobA"/>
    <property type="match status" value="1"/>
</dbReference>
<organism evidence="9">
    <name type="scientific">Paenibacillus sp. SYP-B3998</name>
    <dbReference type="NCBI Taxonomy" id="2678564"/>
    <lineage>
        <taxon>Bacteria</taxon>
        <taxon>Bacillati</taxon>
        <taxon>Bacillota</taxon>
        <taxon>Bacilli</taxon>
        <taxon>Bacillales</taxon>
        <taxon>Paenibacillaceae</taxon>
        <taxon>Paenibacillus</taxon>
    </lineage>
</organism>
<evidence type="ECO:0000256" key="7">
    <source>
        <dbReference type="ARBA" id="ARBA00023150"/>
    </source>
</evidence>
<evidence type="ECO:0000256" key="4">
    <source>
        <dbReference type="ARBA" id="ARBA00022741"/>
    </source>
</evidence>
<dbReference type="InterPro" id="IPR029044">
    <property type="entry name" value="Nucleotide-diphossugar_trans"/>
</dbReference>
<gene>
    <name evidence="9" type="ORF">GK047_02285</name>
</gene>
<dbReference type="GO" id="GO:0005525">
    <property type="term" value="F:GTP binding"/>
    <property type="evidence" value="ECO:0007669"/>
    <property type="project" value="UniProtKB-KW"/>
</dbReference>
<keyword evidence="9" id="KW-0548">Nucleotidyltransferase</keyword>
<sequence>MLTGVVLAGGANRRMKGELKALLPIEGQPLILRQLERMRPLCKEFIVVTNDPKPYLPILDRSIRIITDYFPSQGPLGGMHAALSLAKYPSVWLVGCDMPFISYQAASHMLNRKKDGFDAVVPLIKGGLYPLHGIYDRSCKAPIVTLLQKGETSISSLLHHILWREFTDRSFQENGVEMNFITSIKTMDDYESIQSLL</sequence>
<dbReference type="RefSeq" id="WP_163940672.1">
    <property type="nucleotide sequence ID" value="NZ_JAAIKC010000001.1"/>
</dbReference>
<evidence type="ECO:0000313" key="9">
    <source>
        <dbReference type="EMBL" id="NEW04847.1"/>
    </source>
</evidence>
<keyword evidence="6" id="KW-0342">GTP-binding</keyword>
<keyword evidence="3" id="KW-0479">Metal-binding</keyword>
<keyword evidence="4" id="KW-0547">Nucleotide-binding</keyword>
<dbReference type="EMBL" id="JAAIKC010000001">
    <property type="protein sequence ID" value="NEW04847.1"/>
    <property type="molecule type" value="Genomic_DNA"/>
</dbReference>
<dbReference type="Pfam" id="PF12804">
    <property type="entry name" value="NTP_transf_3"/>
    <property type="match status" value="1"/>
</dbReference>
<keyword evidence="5" id="KW-0460">Magnesium</keyword>
<evidence type="ECO:0000256" key="5">
    <source>
        <dbReference type="ARBA" id="ARBA00022842"/>
    </source>
</evidence>
<name>A0A6G3ZTV4_9BACL</name>
<accession>A0A6G3ZTV4</accession>
<dbReference type="InterPro" id="IPR025877">
    <property type="entry name" value="MobA-like_NTP_Trfase"/>
</dbReference>
<reference evidence="9" key="1">
    <citation type="submission" date="2020-02" db="EMBL/GenBank/DDBJ databases">
        <authorList>
            <person name="Shen X.-R."/>
            <person name="Zhang Y.-X."/>
        </authorList>
    </citation>
    <scope>NUCLEOTIDE SEQUENCE</scope>
    <source>
        <strain evidence="9">SYP-B3998</strain>
    </source>
</reference>
<evidence type="ECO:0000256" key="3">
    <source>
        <dbReference type="ARBA" id="ARBA00022723"/>
    </source>
</evidence>
<dbReference type="Gene3D" id="3.90.550.10">
    <property type="entry name" value="Spore Coat Polysaccharide Biosynthesis Protein SpsA, Chain A"/>
    <property type="match status" value="1"/>
</dbReference>
<protein>
    <submittedName>
        <fullName evidence="9">Molybdenum cofactor guanylyltransferase</fullName>
    </submittedName>
</protein>